<feature type="signal peptide" evidence="1">
    <location>
        <begin position="1"/>
        <end position="26"/>
    </location>
</feature>
<dbReference type="GeneID" id="95356787"/>
<protein>
    <submittedName>
        <fullName evidence="2">Uncharacterized protein</fullName>
    </submittedName>
</protein>
<dbReference type="RefSeq" id="WP_190214494.1">
    <property type="nucleotide sequence ID" value="NZ_BNBO01000054.1"/>
</dbReference>
<reference evidence="2" key="1">
    <citation type="journal article" date="2014" name="Int. J. Syst. Evol. Microbiol.">
        <title>Complete genome sequence of Corynebacterium casei LMG S-19264T (=DSM 44701T), isolated from a smear-ripened cheese.</title>
        <authorList>
            <consortium name="US DOE Joint Genome Institute (JGI-PGF)"/>
            <person name="Walter F."/>
            <person name="Albersmeier A."/>
            <person name="Kalinowski J."/>
            <person name="Ruckert C."/>
        </authorList>
    </citation>
    <scope>NUCLEOTIDE SEQUENCE</scope>
    <source>
        <strain evidence="2">JCM 4646</strain>
    </source>
</reference>
<organism evidence="2 3">
    <name type="scientific">Kitasatospora indigofera</name>
    <dbReference type="NCBI Taxonomy" id="67307"/>
    <lineage>
        <taxon>Bacteria</taxon>
        <taxon>Bacillati</taxon>
        <taxon>Actinomycetota</taxon>
        <taxon>Actinomycetes</taxon>
        <taxon>Kitasatosporales</taxon>
        <taxon>Streptomycetaceae</taxon>
        <taxon>Kitasatospora</taxon>
    </lineage>
</organism>
<evidence type="ECO:0000313" key="2">
    <source>
        <dbReference type="EMBL" id="GHH81729.1"/>
    </source>
</evidence>
<reference evidence="2" key="2">
    <citation type="submission" date="2020-09" db="EMBL/GenBank/DDBJ databases">
        <authorList>
            <person name="Sun Q."/>
            <person name="Ohkuma M."/>
        </authorList>
    </citation>
    <scope>NUCLEOTIDE SEQUENCE</scope>
    <source>
        <strain evidence="2">JCM 4646</strain>
    </source>
</reference>
<comment type="caution">
    <text evidence="2">The sequence shown here is derived from an EMBL/GenBank/DDBJ whole genome shotgun (WGS) entry which is preliminary data.</text>
</comment>
<dbReference type="EMBL" id="BNBO01000054">
    <property type="protein sequence ID" value="GHH81729.1"/>
    <property type="molecule type" value="Genomic_DNA"/>
</dbReference>
<gene>
    <name evidence="2" type="ORF">GCM10018781_64980</name>
</gene>
<proteinExistence type="predicted"/>
<accession>A0A919L368</accession>
<keyword evidence="3" id="KW-1185">Reference proteome</keyword>
<dbReference type="Proteomes" id="UP000617734">
    <property type="component" value="Unassembled WGS sequence"/>
</dbReference>
<evidence type="ECO:0000256" key="1">
    <source>
        <dbReference type="SAM" id="SignalP"/>
    </source>
</evidence>
<feature type="chain" id="PRO_5037769913" evidence="1">
    <location>
        <begin position="27"/>
        <end position="160"/>
    </location>
</feature>
<dbReference type="AlphaFoldDB" id="A0A919L368"/>
<keyword evidence="1" id="KW-0732">Signal</keyword>
<name>A0A919L368_9ACTN</name>
<sequence>MLSTLRFRTAVVGTTALLAAAGGLTAAPAGAVARSPSDTPPVSQAVRAGPAETQVNAFFEEYRLAVLGEIDDSPRAVRQKYLSPSLNLGLDTWAARSGADPVFRTRSIPTAWSVREVGAAPGYASVRLGESWGDGTTRDVRYTVRLADRRITALDDEPPP</sequence>
<evidence type="ECO:0000313" key="3">
    <source>
        <dbReference type="Proteomes" id="UP000617734"/>
    </source>
</evidence>